<gene>
    <name evidence="3" type="ORF">PICST_28236</name>
</gene>
<dbReference type="AlphaFoldDB" id="A3GFG3"/>
<evidence type="ECO:0000313" key="3">
    <source>
        <dbReference type="EMBL" id="EAZ63342.2"/>
    </source>
</evidence>
<keyword evidence="1" id="KW-1133">Transmembrane helix</keyword>
<keyword evidence="1" id="KW-0472">Membrane</keyword>
<comment type="caution">
    <text evidence="3">The sequence shown here is derived from an EMBL/GenBank/DDBJ whole genome shotgun (WGS) entry which is preliminary data.</text>
</comment>
<accession>A3GFG3</accession>
<reference evidence="3 4" key="1">
    <citation type="journal article" date="2007" name="Nat. Biotechnol.">
        <title>Genome sequence of the lignocellulose-bioconverting and xylose-fermenting yeast Pichia stipitis.</title>
        <authorList>
            <person name="Jeffries T.W."/>
            <person name="Grigoriev I.V."/>
            <person name="Grimwood J."/>
            <person name="Laplaza J.M."/>
            <person name="Aerts A."/>
            <person name="Salamov A."/>
            <person name="Schmutz J."/>
            <person name="Lindquist E."/>
            <person name="Dehal P."/>
            <person name="Shapiro H."/>
            <person name="Jin Y.S."/>
            <person name="Passoth V."/>
            <person name="Richardson P.M."/>
        </authorList>
    </citation>
    <scope>NUCLEOTIDE SEQUENCE [LARGE SCALE GENOMIC DNA]</scope>
    <source>
        <strain evidence="4">ATCC 58785 / CBS 6054 / NBRC 10063 / NRRL Y-11545</strain>
    </source>
</reference>
<keyword evidence="4" id="KW-1185">Reference proteome</keyword>
<dbReference type="GO" id="GO:0016020">
    <property type="term" value="C:membrane"/>
    <property type="evidence" value="ECO:0007669"/>
    <property type="project" value="UniProtKB-SubCell"/>
</dbReference>
<dbReference type="InParanoid" id="A3GFG3"/>
<dbReference type="PANTHER" id="PTHR12300:SF177">
    <property type="entry name" value="PROTEIN YOP1"/>
    <property type="match status" value="1"/>
</dbReference>
<dbReference type="Pfam" id="PF03134">
    <property type="entry name" value="TB2_DP1_HVA22"/>
    <property type="match status" value="1"/>
</dbReference>
<dbReference type="OMA" id="WFIYWIV"/>
<dbReference type="Proteomes" id="UP000002258">
    <property type="component" value="Chromosome 1"/>
</dbReference>
<feature type="compositionally biased region" description="Polar residues" evidence="2">
    <location>
        <begin position="266"/>
        <end position="288"/>
    </location>
</feature>
<name>A3GFG3_PICST</name>
<comment type="similarity">
    <text evidence="1">Belongs to the DP1 family.</text>
</comment>
<dbReference type="STRING" id="322104.A3GFG3"/>
<dbReference type="EMBL" id="AAVQ01000001">
    <property type="protein sequence ID" value="EAZ63342.2"/>
    <property type="molecule type" value="Genomic_DNA"/>
</dbReference>
<feature type="transmembrane region" description="Helical" evidence="1">
    <location>
        <begin position="106"/>
        <end position="124"/>
    </location>
</feature>
<dbReference type="GeneID" id="4851012"/>
<dbReference type="RefSeq" id="XP_001387365.2">
    <property type="nucleotide sequence ID" value="XM_001387328.1"/>
</dbReference>
<comment type="caution">
    <text evidence="1">Lacks conserved residue(s) required for the propagation of feature annotation.</text>
</comment>
<dbReference type="HOGENOM" id="CLU_918358_0_0_1"/>
<dbReference type="PANTHER" id="PTHR12300">
    <property type="entry name" value="HVA22-LIKE PROTEINS"/>
    <property type="match status" value="1"/>
</dbReference>
<evidence type="ECO:0000256" key="1">
    <source>
        <dbReference type="RuleBase" id="RU362006"/>
    </source>
</evidence>
<dbReference type="eggNOG" id="ENOG502RS11">
    <property type="taxonomic scope" value="Eukaryota"/>
</dbReference>
<comment type="subcellular location">
    <subcellularLocation>
        <location evidence="1">Membrane</location>
        <topology evidence="1">Multi-pass membrane protein</topology>
    </subcellularLocation>
</comment>
<feature type="transmembrane region" description="Helical" evidence="1">
    <location>
        <begin position="75"/>
        <end position="94"/>
    </location>
</feature>
<organism evidence="3 4">
    <name type="scientific">Scheffersomyces stipitis (strain ATCC 58785 / CBS 6054 / NBRC 10063 / NRRL Y-11545)</name>
    <name type="common">Yeast</name>
    <name type="synonym">Pichia stipitis</name>
    <dbReference type="NCBI Taxonomy" id="322104"/>
    <lineage>
        <taxon>Eukaryota</taxon>
        <taxon>Fungi</taxon>
        <taxon>Dikarya</taxon>
        <taxon>Ascomycota</taxon>
        <taxon>Saccharomycotina</taxon>
        <taxon>Pichiomycetes</taxon>
        <taxon>Debaryomycetaceae</taxon>
        <taxon>Scheffersomyces</taxon>
    </lineage>
</organism>
<sequence>MDPIDITIVSTVYPVLASYRAIESYTKYVTIVDSGKIKVGGISVPFSLLLKKEGAPSDAFNEAALQFHLLSIQKWFIYWIVLAVSQLVETLLFLKHLVPLYSVFKLLFTVWLVLPLFLSISASLEAQADASKTFDNTEDWINFTKSGAGLIYFSYIKPWIEGNFDNLENLNLNFSSLTSLFGLVSRFGSVAMLREADNSNADLSRGPEATEYSNNVLDSSYVMVMNIRNRFGYGKEEDKDDKGTSTSTTEVFDEIVNAASDRLTQRKTSGSTADGSSPSTKSKSGWLW</sequence>
<feature type="region of interest" description="Disordered" evidence="2">
    <location>
        <begin position="259"/>
        <end position="288"/>
    </location>
</feature>
<dbReference type="OrthoDB" id="434647at2759"/>
<dbReference type="KEGG" id="pic:PICST_28236"/>
<protein>
    <recommendedName>
        <fullName evidence="1">Protein YOP1</fullName>
    </recommendedName>
</protein>
<keyword evidence="1" id="KW-0812">Transmembrane</keyword>
<evidence type="ECO:0000313" key="4">
    <source>
        <dbReference type="Proteomes" id="UP000002258"/>
    </source>
</evidence>
<evidence type="ECO:0000256" key="2">
    <source>
        <dbReference type="SAM" id="MobiDB-lite"/>
    </source>
</evidence>
<proteinExistence type="inferred from homology"/>
<dbReference type="InterPro" id="IPR004345">
    <property type="entry name" value="TB2_DP1_HVA22"/>
</dbReference>